<name>A0A1A8JWT6_NOTKU</name>
<reference evidence="1" key="1">
    <citation type="submission" date="2016-05" db="EMBL/GenBank/DDBJ databases">
        <authorList>
            <person name="Lavstsen T."/>
            <person name="Jespersen J.S."/>
        </authorList>
    </citation>
    <scope>NUCLEOTIDE SEQUENCE</scope>
    <source>
        <tissue evidence="1">Brain</tissue>
    </source>
</reference>
<protein>
    <submittedName>
        <fullName evidence="1">Uncharacterized protein</fullName>
    </submittedName>
</protein>
<sequence length="52" mass="5756">LLFRWCRKLLQSERLLRGRQHLGETDAAGGGQSLKLLGLLHRERVGVGDGGM</sequence>
<dbReference type="AlphaFoldDB" id="A0A1A8JWT6"/>
<gene>
    <name evidence="1" type="primary">Nfu_g_1_009577</name>
</gene>
<reference evidence="1" key="2">
    <citation type="submission" date="2016-06" db="EMBL/GenBank/DDBJ databases">
        <title>The genome of a short-lived fish provides insights into sex chromosome evolution and the genetic control of aging.</title>
        <authorList>
            <person name="Reichwald K."/>
            <person name="Felder M."/>
            <person name="Petzold A."/>
            <person name="Koch P."/>
            <person name="Groth M."/>
            <person name="Platzer M."/>
        </authorList>
    </citation>
    <scope>NUCLEOTIDE SEQUENCE</scope>
    <source>
        <tissue evidence="1">Brain</tissue>
    </source>
</reference>
<dbReference type="EMBL" id="HAEE01004595">
    <property type="protein sequence ID" value="SBR24615.1"/>
    <property type="molecule type" value="Transcribed_RNA"/>
</dbReference>
<proteinExistence type="predicted"/>
<feature type="non-terminal residue" evidence="1">
    <location>
        <position position="1"/>
    </location>
</feature>
<accession>A0A1A8JWT6</accession>
<evidence type="ECO:0000313" key="1">
    <source>
        <dbReference type="EMBL" id="SBR24615.1"/>
    </source>
</evidence>
<feature type="non-terminal residue" evidence="1">
    <location>
        <position position="52"/>
    </location>
</feature>
<organism evidence="1">
    <name type="scientific">Nothobranchius kuhntae</name>
    <name type="common">Beira killifish</name>
    <dbReference type="NCBI Taxonomy" id="321403"/>
    <lineage>
        <taxon>Eukaryota</taxon>
        <taxon>Metazoa</taxon>
        <taxon>Chordata</taxon>
        <taxon>Craniata</taxon>
        <taxon>Vertebrata</taxon>
        <taxon>Euteleostomi</taxon>
        <taxon>Actinopterygii</taxon>
        <taxon>Neopterygii</taxon>
        <taxon>Teleostei</taxon>
        <taxon>Neoteleostei</taxon>
        <taxon>Acanthomorphata</taxon>
        <taxon>Ovalentaria</taxon>
        <taxon>Atherinomorphae</taxon>
        <taxon>Cyprinodontiformes</taxon>
        <taxon>Nothobranchiidae</taxon>
        <taxon>Nothobranchius</taxon>
    </lineage>
</organism>